<dbReference type="HOGENOM" id="CLU_3102457_0_0_6"/>
<dbReference type="STRING" id="1141662.OOA_15702"/>
<gene>
    <name evidence="1" type="ORF">OOA_15702</name>
</gene>
<evidence type="ECO:0000313" key="1">
    <source>
        <dbReference type="EMBL" id="EKT56071.1"/>
    </source>
</evidence>
<name>K8W883_9GAMM</name>
<comment type="caution">
    <text evidence="1">The sequence shown here is derived from an EMBL/GenBank/DDBJ whole genome shotgun (WGS) entry which is preliminary data.</text>
</comment>
<reference evidence="1 2" key="1">
    <citation type="journal article" date="2012" name="BMC Genomics">
        <title>Comparative genomics of bacteria in the genus Providencia isolated from wild Drosophila melanogaster.</title>
        <authorList>
            <person name="Galac M.R."/>
            <person name="Lazzaro B.P."/>
        </authorList>
    </citation>
    <scope>NUCLEOTIDE SEQUENCE [LARGE SCALE GENOMIC DNA]</scope>
    <source>
        <strain evidence="1 2">DSM 19968</strain>
    </source>
</reference>
<dbReference type="AlphaFoldDB" id="K8W883"/>
<dbReference type="Proteomes" id="UP000009336">
    <property type="component" value="Unassembled WGS sequence"/>
</dbReference>
<sequence>MSSIRLKSTTESSKMRSLKKLAITIFQETTLAFSEDEIDIKVAFKKHQKLK</sequence>
<organism evidence="1 2">
    <name type="scientific">Providencia burhodogranariea DSM 19968</name>
    <dbReference type="NCBI Taxonomy" id="1141662"/>
    <lineage>
        <taxon>Bacteria</taxon>
        <taxon>Pseudomonadati</taxon>
        <taxon>Pseudomonadota</taxon>
        <taxon>Gammaproteobacteria</taxon>
        <taxon>Enterobacterales</taxon>
        <taxon>Morganellaceae</taxon>
        <taxon>Providencia</taxon>
    </lineage>
</organism>
<dbReference type="PATRIC" id="fig|1141662.3.peg.3182"/>
<dbReference type="EMBL" id="AKKL01000045">
    <property type="protein sequence ID" value="EKT56071.1"/>
    <property type="molecule type" value="Genomic_DNA"/>
</dbReference>
<dbReference type="eggNOG" id="COG1278">
    <property type="taxonomic scope" value="Bacteria"/>
</dbReference>
<keyword evidence="2" id="KW-1185">Reference proteome</keyword>
<evidence type="ECO:0000313" key="2">
    <source>
        <dbReference type="Proteomes" id="UP000009336"/>
    </source>
</evidence>
<proteinExistence type="predicted"/>
<protein>
    <submittedName>
        <fullName evidence="1">Cold-shock protein</fullName>
    </submittedName>
</protein>
<accession>K8W883</accession>